<dbReference type="InterPro" id="IPR002869">
    <property type="entry name" value="Pyrv_flavodox_OxRed_cen"/>
</dbReference>
<name>A0A9Q4ADC9_9FIRM</name>
<dbReference type="RefSeq" id="WP_237962826.1">
    <property type="nucleotide sequence ID" value="NZ_JAKNID010000056.1"/>
</dbReference>
<reference evidence="3" key="1">
    <citation type="submission" date="2022-01" db="EMBL/GenBank/DDBJ databases">
        <title>Collection of gut derived symbiotic bacterial strains cultured from healthy donors.</title>
        <authorList>
            <person name="Lin H."/>
            <person name="Kohout C."/>
            <person name="Waligurski E."/>
            <person name="Pamer E.G."/>
        </authorList>
    </citation>
    <scope>NUCLEOTIDE SEQUENCE</scope>
    <source>
        <strain evidence="3">MSK.14.39</strain>
    </source>
</reference>
<keyword evidence="4" id="KW-1185">Reference proteome</keyword>
<dbReference type="GO" id="GO:0016903">
    <property type="term" value="F:oxidoreductase activity, acting on the aldehyde or oxo group of donors"/>
    <property type="evidence" value="ECO:0007669"/>
    <property type="project" value="InterPro"/>
</dbReference>
<gene>
    <name evidence="3" type="ORF">L0P62_10235</name>
</gene>
<evidence type="ECO:0000256" key="1">
    <source>
        <dbReference type="ARBA" id="ARBA00023002"/>
    </source>
</evidence>
<dbReference type="AlphaFoldDB" id="A0A9Q4ADC9"/>
<dbReference type="Proteomes" id="UP001108123">
    <property type="component" value="Unassembled WGS sequence"/>
</dbReference>
<dbReference type="EMBL" id="JAKNID010000056">
    <property type="protein sequence ID" value="MCG4565828.1"/>
    <property type="molecule type" value="Genomic_DNA"/>
</dbReference>
<comment type="caution">
    <text evidence="3">The sequence shown here is derived from an EMBL/GenBank/DDBJ whole genome shotgun (WGS) entry which is preliminary data.</text>
</comment>
<dbReference type="InterPro" id="IPR019752">
    <property type="entry name" value="Pyrv/ketoisovalerate_OxRed_cat"/>
</dbReference>
<dbReference type="Pfam" id="PF01558">
    <property type="entry name" value="POR"/>
    <property type="match status" value="1"/>
</dbReference>
<sequence length="193" mass="21496">MDTKNIMVAGVGGQGIVLMTGIISQAAARDGYDVKTNDVVGLAQRGGMVWGSVRIGDEIYSPNIPVGEGDILLGMEPLEAYRWSHLMGENSTMVINKKRNYPTPVLLEKEKYPEEDIEKLKERFNIITLDAEKEAKSAGNIKVANTIMIGVLSKYLHIRTETWKNILRENVPAKSIDENIKAFEIGRNYSNNK</sequence>
<accession>A0A9Q4ADC9</accession>
<dbReference type="SUPFAM" id="SSF53323">
    <property type="entry name" value="Pyruvate-ferredoxin oxidoreductase, PFOR, domain III"/>
    <property type="match status" value="1"/>
</dbReference>
<organism evidence="3 4">
    <name type="scientific">Anaerosalibacter bizertensis</name>
    <dbReference type="NCBI Taxonomy" id="932217"/>
    <lineage>
        <taxon>Bacteria</taxon>
        <taxon>Bacillati</taxon>
        <taxon>Bacillota</taxon>
        <taxon>Tissierellia</taxon>
        <taxon>Tissierellales</taxon>
        <taxon>Sporanaerobacteraceae</taxon>
        <taxon>Anaerosalibacter</taxon>
    </lineage>
</organism>
<dbReference type="PANTHER" id="PTHR43854">
    <property type="entry name" value="INDOLEPYRUVATE OXIDOREDUCTASE SUBUNIT IORB"/>
    <property type="match status" value="1"/>
</dbReference>
<evidence type="ECO:0000313" key="3">
    <source>
        <dbReference type="EMBL" id="MCG4565828.1"/>
    </source>
</evidence>
<keyword evidence="1" id="KW-0560">Oxidoreductase</keyword>
<evidence type="ECO:0000313" key="4">
    <source>
        <dbReference type="Proteomes" id="UP001108123"/>
    </source>
</evidence>
<dbReference type="InterPro" id="IPR052198">
    <property type="entry name" value="IorB_Oxidoreductase"/>
</dbReference>
<evidence type="ECO:0000259" key="2">
    <source>
        <dbReference type="Pfam" id="PF01558"/>
    </source>
</evidence>
<dbReference type="PANTHER" id="PTHR43854:SF1">
    <property type="entry name" value="INDOLEPYRUVATE OXIDOREDUCTASE SUBUNIT IORB"/>
    <property type="match status" value="1"/>
</dbReference>
<protein>
    <submittedName>
        <fullName evidence="3">Indolepyruvate oxidoreductase subunit beta</fullName>
    </submittedName>
</protein>
<proteinExistence type="predicted"/>
<dbReference type="Gene3D" id="3.40.920.10">
    <property type="entry name" value="Pyruvate-ferredoxin oxidoreductase, PFOR, domain III"/>
    <property type="match status" value="1"/>
</dbReference>
<feature type="domain" description="Pyruvate/ketoisovalerate oxidoreductase catalytic" evidence="2">
    <location>
        <begin position="12"/>
        <end position="187"/>
    </location>
</feature>